<feature type="domain" description="NAD-dependent epimerase/dehydratase" evidence="3">
    <location>
        <begin position="2"/>
        <end position="123"/>
    </location>
</feature>
<dbReference type="Gene3D" id="3.40.50.720">
    <property type="entry name" value="NAD(P)-binding Rossmann-like Domain"/>
    <property type="match status" value="1"/>
</dbReference>
<keyword evidence="1" id="KW-0560">Oxidoreductase</keyword>
<evidence type="ECO:0000256" key="1">
    <source>
        <dbReference type="ARBA" id="ARBA00023002"/>
    </source>
</evidence>
<dbReference type="PANTHER" id="PTHR10366:SF564">
    <property type="entry name" value="STEROL-4-ALPHA-CARBOXYLATE 3-DEHYDROGENASE, DECARBOXYLATING"/>
    <property type="match status" value="1"/>
</dbReference>
<proteinExistence type="inferred from homology"/>
<dbReference type="OrthoDB" id="2735536at2759"/>
<organism evidence="4">
    <name type="scientific">Hyalella azteca</name>
    <name type="common">Amphipod</name>
    <dbReference type="NCBI Taxonomy" id="294128"/>
    <lineage>
        <taxon>Eukaryota</taxon>
        <taxon>Metazoa</taxon>
        <taxon>Ecdysozoa</taxon>
        <taxon>Arthropoda</taxon>
        <taxon>Crustacea</taxon>
        <taxon>Multicrustacea</taxon>
        <taxon>Malacostraca</taxon>
        <taxon>Eumalacostraca</taxon>
        <taxon>Peracarida</taxon>
        <taxon>Amphipoda</taxon>
        <taxon>Senticaudata</taxon>
        <taxon>Talitrida</taxon>
        <taxon>Talitroidea</taxon>
        <taxon>Hyalellidae</taxon>
        <taxon>Hyalella</taxon>
    </lineage>
</organism>
<dbReference type="Pfam" id="PF01370">
    <property type="entry name" value="Epimerase"/>
    <property type="match status" value="1"/>
</dbReference>
<dbReference type="GO" id="GO:0016616">
    <property type="term" value="F:oxidoreductase activity, acting on the CH-OH group of donors, NAD or NADP as acceptor"/>
    <property type="evidence" value="ECO:0007669"/>
    <property type="project" value="TreeGrafter"/>
</dbReference>
<name>A0A6A0H2I5_HYAAZ</name>
<dbReference type="PANTHER" id="PTHR10366">
    <property type="entry name" value="NAD DEPENDENT EPIMERASE/DEHYDRATASE"/>
    <property type="match status" value="1"/>
</dbReference>
<feature type="non-terminal residue" evidence="4">
    <location>
        <position position="206"/>
    </location>
</feature>
<gene>
    <name evidence="4" type="ORF">HAZT_HAZT000170</name>
</gene>
<reference evidence="4" key="3">
    <citation type="submission" date="2019-06" db="EMBL/GenBank/DDBJ databases">
        <authorList>
            <person name="Poynton C."/>
            <person name="Hasenbein S."/>
            <person name="Benoit J.B."/>
            <person name="Sepulveda M.S."/>
            <person name="Poelchau M.F."/>
            <person name="Murali S.C."/>
            <person name="Chen S."/>
            <person name="Glastad K.M."/>
            <person name="Werren J.H."/>
            <person name="Vineis J.H."/>
            <person name="Bowen J.L."/>
            <person name="Friedrich M."/>
            <person name="Jones J."/>
            <person name="Robertson H.M."/>
            <person name="Feyereisen R."/>
            <person name="Mechler-Hickson A."/>
            <person name="Mathers N."/>
            <person name="Lee C.E."/>
            <person name="Colbourne J.K."/>
            <person name="Biales A."/>
            <person name="Johnston J.S."/>
            <person name="Wellborn G.A."/>
            <person name="Rosendale A.J."/>
            <person name="Cridge A.G."/>
            <person name="Munoz-Torres M.C."/>
            <person name="Bain P.A."/>
            <person name="Manny A.R."/>
            <person name="Major K.M."/>
            <person name="Lambert F.N."/>
            <person name="Vulpe C.D."/>
            <person name="Tuck P."/>
            <person name="Blalock B.J."/>
            <person name="Lin Y.-Y."/>
            <person name="Smith M.E."/>
            <person name="Ochoa-Acuna H."/>
            <person name="Chen M.-J.M."/>
            <person name="Childers C.P."/>
            <person name="Qu J."/>
            <person name="Dugan S."/>
            <person name="Lee S.L."/>
            <person name="Chao H."/>
            <person name="Dinh H."/>
            <person name="Han Y."/>
            <person name="Doddapaneni H."/>
            <person name="Worley K.C."/>
            <person name="Muzny D.M."/>
            <person name="Gibbs R.A."/>
            <person name="Richards S."/>
        </authorList>
    </citation>
    <scope>NUCLEOTIDE SEQUENCE</scope>
    <source>
        <strain evidence="4">HAZT.00-mixed</strain>
        <tissue evidence="4">Whole organism</tissue>
    </source>
</reference>
<dbReference type="AlphaFoldDB" id="A0A6A0H2I5"/>
<dbReference type="Proteomes" id="UP000711488">
    <property type="component" value="Unassembled WGS sequence"/>
</dbReference>
<evidence type="ECO:0000313" key="4">
    <source>
        <dbReference type="EMBL" id="KAA0195812.1"/>
    </source>
</evidence>
<sequence length="206" mass="22030">MVSGVSGYVASHIVKLLQESGYRVRGTVRSLKDAARIAPLTQLAKNPKHGLELVEADLVRDDGWDKAMEGVYAVMHTASPFPPIGADVKEEAIFRPAIEGTRRVLAAAANAGVKKVVVTSSIIAVVGTAFVVDISVRNVALAHLKVDISVRNVALAHLKVSISVRDVALAHLKCLTNPGAVALFDQGVRMEVLPRLDEILELDTSR</sequence>
<dbReference type="SUPFAM" id="SSF51735">
    <property type="entry name" value="NAD(P)-binding Rossmann-fold domains"/>
    <property type="match status" value="1"/>
</dbReference>
<reference evidence="4" key="2">
    <citation type="journal article" date="2018" name="Environ. Sci. Technol.">
        <title>The Toxicogenome of Hyalella azteca: A Model for Sediment Ecotoxicology and Evolutionary Toxicology.</title>
        <authorList>
            <person name="Poynton H.C."/>
            <person name="Hasenbein S."/>
            <person name="Benoit J.B."/>
            <person name="Sepulveda M.S."/>
            <person name="Poelchau M.F."/>
            <person name="Hughes D.S.T."/>
            <person name="Murali S.C."/>
            <person name="Chen S."/>
            <person name="Glastad K.M."/>
            <person name="Goodisman M.A.D."/>
            <person name="Werren J.H."/>
            <person name="Vineis J.H."/>
            <person name="Bowen J.L."/>
            <person name="Friedrich M."/>
            <person name="Jones J."/>
            <person name="Robertson H.M."/>
            <person name="Feyereisen R."/>
            <person name="Mechler-Hickson A."/>
            <person name="Mathers N."/>
            <person name="Lee C.E."/>
            <person name="Colbourne J.K."/>
            <person name="Biales A."/>
            <person name="Johnston J.S."/>
            <person name="Wellborn G.A."/>
            <person name="Rosendale A.J."/>
            <person name="Cridge A.G."/>
            <person name="Munoz-Torres M.C."/>
            <person name="Bain P.A."/>
            <person name="Manny A.R."/>
            <person name="Major K.M."/>
            <person name="Lambert F.N."/>
            <person name="Vulpe C.D."/>
            <person name="Tuck P."/>
            <person name="Blalock B.J."/>
            <person name="Lin Y.Y."/>
            <person name="Smith M.E."/>
            <person name="Ochoa-Acuna H."/>
            <person name="Chen M.M."/>
            <person name="Childers C.P."/>
            <person name="Qu J."/>
            <person name="Dugan S."/>
            <person name="Lee S.L."/>
            <person name="Chao H."/>
            <person name="Dinh H."/>
            <person name="Han Y."/>
            <person name="Doddapaneni H."/>
            <person name="Worley K.C."/>
            <person name="Muzny D.M."/>
            <person name="Gibbs R.A."/>
            <person name="Richards S."/>
        </authorList>
    </citation>
    <scope>NUCLEOTIDE SEQUENCE</scope>
    <source>
        <strain evidence="4">HAZT.00-mixed</strain>
        <tissue evidence="4">Whole organism</tissue>
    </source>
</reference>
<evidence type="ECO:0000259" key="3">
    <source>
        <dbReference type="Pfam" id="PF01370"/>
    </source>
</evidence>
<dbReference type="EMBL" id="JQDR03009352">
    <property type="protein sequence ID" value="KAA0195812.1"/>
    <property type="molecule type" value="Genomic_DNA"/>
</dbReference>
<reference evidence="4" key="1">
    <citation type="submission" date="2014-08" db="EMBL/GenBank/DDBJ databases">
        <authorList>
            <person name="Murali S."/>
            <person name="Richards S."/>
            <person name="Bandaranaike D."/>
            <person name="Bellair M."/>
            <person name="Blankenburg K."/>
            <person name="Chao H."/>
            <person name="Dinh H."/>
            <person name="Doddapaneni H."/>
            <person name="Dugan-Rocha S."/>
            <person name="Elkadiri S."/>
            <person name="Gnanaolivu R."/>
            <person name="Hughes D."/>
            <person name="Lee S."/>
            <person name="Li M."/>
            <person name="Ming W."/>
            <person name="Munidasa M."/>
            <person name="Muniz J."/>
            <person name="Nguyen L."/>
            <person name="Osuji N."/>
            <person name="Pu L.-L."/>
            <person name="Puazo M."/>
            <person name="Skinner E."/>
            <person name="Qu C."/>
            <person name="Quiroz J."/>
            <person name="Raj R."/>
            <person name="Weissenberger G."/>
            <person name="Xin Y."/>
            <person name="Zou X."/>
            <person name="Han Y."/>
            <person name="Worley K."/>
            <person name="Muzny D."/>
            <person name="Gibbs R."/>
        </authorList>
    </citation>
    <scope>NUCLEOTIDE SEQUENCE</scope>
    <source>
        <strain evidence="4">HAZT.00-mixed</strain>
        <tissue evidence="4">Whole organism</tissue>
    </source>
</reference>
<dbReference type="InterPro" id="IPR036291">
    <property type="entry name" value="NAD(P)-bd_dom_sf"/>
</dbReference>
<accession>A0A6A0H2I5</accession>
<dbReference type="InterPro" id="IPR001509">
    <property type="entry name" value="Epimerase_deHydtase"/>
</dbReference>
<dbReference type="InterPro" id="IPR050425">
    <property type="entry name" value="NAD(P)_dehydrat-like"/>
</dbReference>
<comment type="similarity">
    <text evidence="2">Belongs to the NAD(P)-dependent epimerase/dehydratase family. Dihydroflavonol-4-reductase subfamily.</text>
</comment>
<evidence type="ECO:0000256" key="2">
    <source>
        <dbReference type="ARBA" id="ARBA00023445"/>
    </source>
</evidence>
<protein>
    <recommendedName>
        <fullName evidence="3">NAD-dependent epimerase/dehydratase domain-containing protein</fullName>
    </recommendedName>
</protein>
<comment type="caution">
    <text evidence="4">The sequence shown here is derived from an EMBL/GenBank/DDBJ whole genome shotgun (WGS) entry which is preliminary data.</text>
</comment>